<name>A0A964BX93_9CYAN</name>
<accession>A0A964BX93</accession>
<reference evidence="1" key="1">
    <citation type="journal article" date="2021" name="Antonie Van Leeuwenhoek">
        <title>Draft genome and description of Waterburya agarophytonicola gen. nov. sp. nov. (Pleurocapsales, Cyanobacteria): a seaweed symbiont.</title>
        <authorList>
            <person name="Bonthond G."/>
            <person name="Shalygin S."/>
            <person name="Bayer T."/>
            <person name="Weinberger F."/>
        </authorList>
    </citation>
    <scope>NUCLEOTIDE SEQUENCE</scope>
    <source>
        <strain evidence="1">KI4</strain>
    </source>
</reference>
<keyword evidence="2" id="KW-1185">Reference proteome</keyword>
<dbReference type="Proteomes" id="UP000729733">
    <property type="component" value="Unassembled WGS sequence"/>
</dbReference>
<sequence>HNYEPSINISPVIEGNILYIDLTIDNQTDSASVSLPNDSVSFDIFDVGDNSYIFKVNVNGETDEDILNLPNQDDTLDVSVGINSRDEIEVTIQLNEQFVTDSAPLPSSDVTVEFYELNDNQFGLAVTVGDRQGQDSFAISSSENSEHVESNLQVSLTYAGNFLQVAVADGESSDFDSVFIDAEVINNYDGGGGNNMNCDQLSQDITDCCQQILSAINNLSNVIIAEIDDSENNLKNEIDSSQIFLDNQIQKVEDYLTIEVKADINTDYTCEFELDENGDRIPAYAISKVKQENIDSVGLSGIVAYLKTFATNLDAIHSDICKAIDPISSVGYSDFYEFCDNSNINRADFDNTELGQSQYEAAIQAYLQDLLANSKYGYLIGNGDQPLSEALITAPNNWITPILADFALIQSRINKSAICEIELLENPEVVSLVASPKYVTNIDGEILTIHFVNLDAYPTRRADQGYRPIHIPAPKESFEWNTDFLNLRQTMGNQYGEMELNGYKSKVSGWFSNIDAGNSFFDAILTLTTATEINRNFPNHSNPRTDIVIRETRPYRAYISRVLNTGEAETLFKYFPPADEEEN</sequence>
<evidence type="ECO:0000313" key="1">
    <source>
        <dbReference type="EMBL" id="MCC0179887.1"/>
    </source>
</evidence>
<feature type="non-terminal residue" evidence="1">
    <location>
        <position position="1"/>
    </location>
</feature>
<gene>
    <name evidence="1" type="ORF">I4641_23400</name>
</gene>
<protein>
    <submittedName>
        <fullName evidence="1">Uncharacterized protein</fullName>
    </submittedName>
</protein>
<dbReference type="AlphaFoldDB" id="A0A964BX93"/>
<organism evidence="1 2">
    <name type="scientific">Waterburya agarophytonicola KI4</name>
    <dbReference type="NCBI Taxonomy" id="2874699"/>
    <lineage>
        <taxon>Bacteria</taxon>
        <taxon>Bacillati</taxon>
        <taxon>Cyanobacteriota</taxon>
        <taxon>Cyanophyceae</taxon>
        <taxon>Pleurocapsales</taxon>
        <taxon>Hyellaceae</taxon>
        <taxon>Waterburya</taxon>
        <taxon>Waterburya agarophytonicola</taxon>
    </lineage>
</organism>
<dbReference type="RefSeq" id="WP_229642982.1">
    <property type="nucleotide sequence ID" value="NZ_JADWDC010000130.1"/>
</dbReference>
<proteinExistence type="predicted"/>
<dbReference type="EMBL" id="JADWDC010000130">
    <property type="protein sequence ID" value="MCC0179887.1"/>
    <property type="molecule type" value="Genomic_DNA"/>
</dbReference>
<evidence type="ECO:0000313" key="2">
    <source>
        <dbReference type="Proteomes" id="UP000729733"/>
    </source>
</evidence>
<comment type="caution">
    <text evidence="1">The sequence shown here is derived from an EMBL/GenBank/DDBJ whole genome shotgun (WGS) entry which is preliminary data.</text>
</comment>